<dbReference type="InterPro" id="IPR000160">
    <property type="entry name" value="GGDEF_dom"/>
</dbReference>
<dbReference type="InterPro" id="IPR050469">
    <property type="entry name" value="Diguanylate_Cyclase"/>
</dbReference>
<dbReference type="PROSITE" id="PS50887">
    <property type="entry name" value="GGDEF"/>
    <property type="match status" value="1"/>
</dbReference>
<feature type="transmembrane region" description="Helical" evidence="3">
    <location>
        <begin position="57"/>
        <end position="76"/>
    </location>
</feature>
<dbReference type="CDD" id="cd01949">
    <property type="entry name" value="GGDEF"/>
    <property type="match status" value="1"/>
</dbReference>
<protein>
    <recommendedName>
        <fullName evidence="1">diguanylate cyclase</fullName>
        <ecNumber evidence="1">2.7.7.65</ecNumber>
    </recommendedName>
</protein>
<name>A0ABT5IUW9_9NEIS</name>
<dbReference type="RefSeq" id="WP_272750772.1">
    <property type="nucleotide sequence ID" value="NZ_JAQQLF010000004.1"/>
</dbReference>
<feature type="transmembrane region" description="Helical" evidence="3">
    <location>
        <begin position="120"/>
        <end position="139"/>
    </location>
</feature>
<keyword evidence="5" id="KW-0548">Nucleotidyltransferase</keyword>
<dbReference type="PANTHER" id="PTHR45138:SF9">
    <property type="entry name" value="DIGUANYLATE CYCLASE DGCM-RELATED"/>
    <property type="match status" value="1"/>
</dbReference>
<dbReference type="EMBL" id="JAQQLF010000004">
    <property type="protein sequence ID" value="MDC7716362.1"/>
    <property type="molecule type" value="Genomic_DNA"/>
</dbReference>
<keyword evidence="3" id="KW-1133">Transmembrane helix</keyword>
<dbReference type="GO" id="GO:0052621">
    <property type="term" value="F:diguanylate cyclase activity"/>
    <property type="evidence" value="ECO:0007669"/>
    <property type="project" value="UniProtKB-EC"/>
</dbReference>
<dbReference type="Pfam" id="PF00990">
    <property type="entry name" value="GGDEF"/>
    <property type="match status" value="1"/>
</dbReference>
<dbReference type="SMART" id="SM00267">
    <property type="entry name" value="GGDEF"/>
    <property type="match status" value="1"/>
</dbReference>
<keyword evidence="5" id="KW-0808">Transferase</keyword>
<evidence type="ECO:0000256" key="2">
    <source>
        <dbReference type="ARBA" id="ARBA00034247"/>
    </source>
</evidence>
<dbReference type="SUPFAM" id="SSF55073">
    <property type="entry name" value="Nucleotide cyclase"/>
    <property type="match status" value="1"/>
</dbReference>
<dbReference type="Gene3D" id="3.30.70.270">
    <property type="match status" value="1"/>
</dbReference>
<keyword evidence="6" id="KW-1185">Reference proteome</keyword>
<feature type="transmembrane region" description="Helical" evidence="3">
    <location>
        <begin position="96"/>
        <end position="114"/>
    </location>
</feature>
<feature type="transmembrane region" description="Helical" evidence="3">
    <location>
        <begin position="171"/>
        <end position="190"/>
    </location>
</feature>
<dbReference type="PANTHER" id="PTHR45138">
    <property type="entry name" value="REGULATORY COMPONENTS OF SENSORY TRANSDUCTION SYSTEM"/>
    <property type="match status" value="1"/>
</dbReference>
<feature type="transmembrane region" description="Helical" evidence="3">
    <location>
        <begin position="146"/>
        <end position="165"/>
    </location>
</feature>
<dbReference type="Proteomes" id="UP001219956">
    <property type="component" value="Unassembled WGS sequence"/>
</dbReference>
<feature type="transmembrane region" description="Helical" evidence="3">
    <location>
        <begin position="28"/>
        <end position="45"/>
    </location>
</feature>
<dbReference type="InterPro" id="IPR029787">
    <property type="entry name" value="Nucleotide_cyclase"/>
</dbReference>
<evidence type="ECO:0000313" key="6">
    <source>
        <dbReference type="Proteomes" id="UP001219956"/>
    </source>
</evidence>
<accession>A0ABT5IUW9</accession>
<dbReference type="InterPro" id="IPR043128">
    <property type="entry name" value="Rev_trsase/Diguanyl_cyclase"/>
</dbReference>
<organism evidence="5 6">
    <name type="scientific">Vogesella aquatica</name>
    <dbReference type="NCBI Taxonomy" id="2984206"/>
    <lineage>
        <taxon>Bacteria</taxon>
        <taxon>Pseudomonadati</taxon>
        <taxon>Pseudomonadota</taxon>
        <taxon>Betaproteobacteria</taxon>
        <taxon>Neisseriales</taxon>
        <taxon>Chromobacteriaceae</taxon>
        <taxon>Vogesella</taxon>
    </lineage>
</organism>
<evidence type="ECO:0000256" key="1">
    <source>
        <dbReference type="ARBA" id="ARBA00012528"/>
    </source>
</evidence>
<keyword evidence="3" id="KW-0472">Membrane</keyword>
<evidence type="ECO:0000256" key="3">
    <source>
        <dbReference type="SAM" id="Phobius"/>
    </source>
</evidence>
<dbReference type="EC" id="2.7.7.65" evidence="1"/>
<evidence type="ECO:0000313" key="5">
    <source>
        <dbReference type="EMBL" id="MDC7716362.1"/>
    </source>
</evidence>
<keyword evidence="3" id="KW-0812">Transmembrane</keyword>
<sequence length="405" mass="44597">MSAKVQVDDHLLADALLGERIRLVARRGFVASLSTPVAAALLLYLSHAEHLADLQPLYVWSVLITLIVILNLACCLPQALTEAQPANKQLWVRLQLGAKALLGLGWGASVWFLIPIATPIFGMMLYIILSGICAMVVLVHSMFWTSVVAFLLGIYLPILLYAVFHPQPLDVYVAMAGALYALLLIVYSGVVNRQLVRGVGAALQARLLAEELLDANMRAEQSLAALQEEHCRLQLALGTIRSMAHQDELTQLPNRRAAIAALNDNLAKWESGQVICSLIMLDIDFFKAINDTYGHDIGDDVLVAMARRLDARLRPADLLARFGGEEFIILLPGMRLDDAAQLARRLCEQLAAEPLLQQPVCLPVTASFGITQLRHGDTLHDWLRRADQAMYASKRMGRNQCSALQ</sequence>
<feature type="domain" description="GGDEF" evidence="4">
    <location>
        <begin position="274"/>
        <end position="405"/>
    </location>
</feature>
<reference evidence="5 6" key="1">
    <citation type="submission" date="2023-01" db="EMBL/GenBank/DDBJ databases">
        <title>Novel species of the genus Vogesella isolated from rivers.</title>
        <authorList>
            <person name="Lu H."/>
        </authorList>
    </citation>
    <scope>NUCLEOTIDE SEQUENCE [LARGE SCALE GENOMIC DNA]</scope>
    <source>
        <strain evidence="5 6">DC21W</strain>
    </source>
</reference>
<comment type="catalytic activity">
    <reaction evidence="2">
        <text>2 GTP = 3',3'-c-di-GMP + 2 diphosphate</text>
        <dbReference type="Rhea" id="RHEA:24898"/>
        <dbReference type="ChEBI" id="CHEBI:33019"/>
        <dbReference type="ChEBI" id="CHEBI:37565"/>
        <dbReference type="ChEBI" id="CHEBI:58805"/>
        <dbReference type="EC" id="2.7.7.65"/>
    </reaction>
</comment>
<comment type="caution">
    <text evidence="5">The sequence shown here is derived from an EMBL/GenBank/DDBJ whole genome shotgun (WGS) entry which is preliminary data.</text>
</comment>
<proteinExistence type="predicted"/>
<evidence type="ECO:0000259" key="4">
    <source>
        <dbReference type="PROSITE" id="PS50887"/>
    </source>
</evidence>
<gene>
    <name evidence="5" type="ORF">PQU95_03880</name>
</gene>
<dbReference type="NCBIfam" id="TIGR00254">
    <property type="entry name" value="GGDEF"/>
    <property type="match status" value="1"/>
</dbReference>